<dbReference type="Pfam" id="PF00293">
    <property type="entry name" value="NUDIX"/>
    <property type="match status" value="1"/>
</dbReference>
<dbReference type="SUPFAM" id="SSF55811">
    <property type="entry name" value="Nudix"/>
    <property type="match status" value="1"/>
</dbReference>
<dbReference type="PROSITE" id="PS51462">
    <property type="entry name" value="NUDIX"/>
    <property type="match status" value="1"/>
</dbReference>
<sequence>MPPKKPWQTLSSRTVYKNKWIRVREDQVIRPNGQRGTYGVVESSPSIWIIALTTKKEIYLVRQYRYPTKVWSWEIPSGGSDGQPLLAAAKRELWEETGLKAKYWTSIGKFQSANGISNQWCYVFIAKGLKQTNSHKQKDEGITGLAVIPFTDALKMIKQKKITDGLSVAALMKAALHLKLIND</sequence>
<dbReference type="InterPro" id="IPR000086">
    <property type="entry name" value="NUDIX_hydrolase_dom"/>
</dbReference>
<feature type="domain" description="Nudix hydrolase" evidence="3">
    <location>
        <begin position="42"/>
        <end position="170"/>
    </location>
</feature>
<dbReference type="Gene3D" id="3.90.79.10">
    <property type="entry name" value="Nucleoside Triphosphate Pyrophosphohydrolase"/>
    <property type="match status" value="1"/>
</dbReference>
<dbReference type="GO" id="GO:0016787">
    <property type="term" value="F:hydrolase activity"/>
    <property type="evidence" value="ECO:0007669"/>
    <property type="project" value="UniProtKB-KW"/>
</dbReference>
<organism evidence="4 5">
    <name type="scientific">Candidatus Uhrbacteria bacterium RIFCSPLOWO2_02_FULL_48_12</name>
    <dbReference type="NCBI Taxonomy" id="1802407"/>
    <lineage>
        <taxon>Bacteria</taxon>
        <taxon>Candidatus Uhriibacteriota</taxon>
    </lineage>
</organism>
<dbReference type="GO" id="GO:0006753">
    <property type="term" value="P:nucleoside phosphate metabolic process"/>
    <property type="evidence" value="ECO:0007669"/>
    <property type="project" value="TreeGrafter"/>
</dbReference>
<protein>
    <recommendedName>
        <fullName evidence="3">Nudix hydrolase domain-containing protein</fullName>
    </recommendedName>
</protein>
<name>A0A1F7V5S5_9BACT</name>
<dbReference type="EMBL" id="MGEP01000060">
    <property type="protein sequence ID" value="OGL85811.1"/>
    <property type="molecule type" value="Genomic_DNA"/>
</dbReference>
<dbReference type="AlphaFoldDB" id="A0A1F7V5S5"/>
<dbReference type="PANTHER" id="PTHR11839">
    <property type="entry name" value="UDP/ADP-SUGAR PYROPHOSPHATASE"/>
    <property type="match status" value="1"/>
</dbReference>
<dbReference type="STRING" id="1802407.A3I40_02665"/>
<evidence type="ECO:0000313" key="5">
    <source>
        <dbReference type="Proteomes" id="UP000178723"/>
    </source>
</evidence>
<keyword evidence="2" id="KW-0378">Hydrolase</keyword>
<comment type="caution">
    <text evidence="4">The sequence shown here is derived from an EMBL/GenBank/DDBJ whole genome shotgun (WGS) entry which is preliminary data.</text>
</comment>
<evidence type="ECO:0000256" key="2">
    <source>
        <dbReference type="ARBA" id="ARBA00022801"/>
    </source>
</evidence>
<evidence type="ECO:0000256" key="1">
    <source>
        <dbReference type="ARBA" id="ARBA00001946"/>
    </source>
</evidence>
<proteinExistence type="predicted"/>
<accession>A0A1F7V5S5</accession>
<evidence type="ECO:0000313" key="4">
    <source>
        <dbReference type="EMBL" id="OGL85811.1"/>
    </source>
</evidence>
<gene>
    <name evidence="4" type="ORF">A3I40_02665</name>
</gene>
<dbReference type="GO" id="GO:0019693">
    <property type="term" value="P:ribose phosphate metabolic process"/>
    <property type="evidence" value="ECO:0007669"/>
    <property type="project" value="TreeGrafter"/>
</dbReference>
<evidence type="ECO:0000259" key="3">
    <source>
        <dbReference type="PROSITE" id="PS51462"/>
    </source>
</evidence>
<dbReference type="CDD" id="cd24161">
    <property type="entry name" value="NUDIX_ADPRase_Ndx2"/>
    <property type="match status" value="1"/>
</dbReference>
<comment type="cofactor">
    <cofactor evidence="1">
        <name>Mg(2+)</name>
        <dbReference type="ChEBI" id="CHEBI:18420"/>
    </cofactor>
</comment>
<dbReference type="InterPro" id="IPR015797">
    <property type="entry name" value="NUDIX_hydrolase-like_dom_sf"/>
</dbReference>
<reference evidence="4 5" key="1">
    <citation type="journal article" date="2016" name="Nat. Commun.">
        <title>Thousands of microbial genomes shed light on interconnected biogeochemical processes in an aquifer system.</title>
        <authorList>
            <person name="Anantharaman K."/>
            <person name="Brown C.T."/>
            <person name="Hug L.A."/>
            <person name="Sharon I."/>
            <person name="Castelle C.J."/>
            <person name="Probst A.J."/>
            <person name="Thomas B.C."/>
            <person name="Singh A."/>
            <person name="Wilkins M.J."/>
            <person name="Karaoz U."/>
            <person name="Brodie E.L."/>
            <person name="Williams K.H."/>
            <person name="Hubbard S.S."/>
            <person name="Banfield J.F."/>
        </authorList>
    </citation>
    <scope>NUCLEOTIDE SEQUENCE [LARGE SCALE GENOMIC DNA]</scope>
</reference>
<dbReference type="Proteomes" id="UP000178723">
    <property type="component" value="Unassembled WGS sequence"/>
</dbReference>
<dbReference type="PANTHER" id="PTHR11839:SF18">
    <property type="entry name" value="NUDIX HYDROLASE DOMAIN-CONTAINING PROTEIN"/>
    <property type="match status" value="1"/>
</dbReference>